<sequence length="166" mass="19064">MVKYRKIKLKDYGIPIRTLSRRLKTGDNKKAGLGTQENEKRSYVKRLANAGFSDRIFGPLPINLLRNLESSIHFLKKKRRLANICSLLILERNKDISVRQVSVARAQGMNREEVGAFLKLFEEQMVKHDLTNRPENIFNVDETGIQLINTPEKVLTATSVNNERSQ</sequence>
<gene>
    <name evidence="1" type="primary">jg13430</name>
    <name evidence="1" type="ORF">PAEG_LOCUS19201</name>
</gene>
<reference evidence="1" key="1">
    <citation type="submission" date="2022-03" db="EMBL/GenBank/DDBJ databases">
        <authorList>
            <person name="Lindestad O."/>
        </authorList>
    </citation>
    <scope>NUCLEOTIDE SEQUENCE</scope>
</reference>
<organism evidence="1 2">
    <name type="scientific">Pararge aegeria aegeria</name>
    <dbReference type="NCBI Taxonomy" id="348720"/>
    <lineage>
        <taxon>Eukaryota</taxon>
        <taxon>Metazoa</taxon>
        <taxon>Ecdysozoa</taxon>
        <taxon>Arthropoda</taxon>
        <taxon>Hexapoda</taxon>
        <taxon>Insecta</taxon>
        <taxon>Pterygota</taxon>
        <taxon>Neoptera</taxon>
        <taxon>Endopterygota</taxon>
        <taxon>Lepidoptera</taxon>
        <taxon>Glossata</taxon>
        <taxon>Ditrysia</taxon>
        <taxon>Papilionoidea</taxon>
        <taxon>Nymphalidae</taxon>
        <taxon>Satyrinae</taxon>
        <taxon>Satyrini</taxon>
        <taxon>Parargina</taxon>
        <taxon>Pararge</taxon>
    </lineage>
</organism>
<evidence type="ECO:0000313" key="2">
    <source>
        <dbReference type="Proteomes" id="UP000838756"/>
    </source>
</evidence>
<keyword evidence="2" id="KW-1185">Reference proteome</keyword>
<dbReference type="Proteomes" id="UP000838756">
    <property type="component" value="Unassembled WGS sequence"/>
</dbReference>
<proteinExistence type="predicted"/>
<evidence type="ECO:0000313" key="1">
    <source>
        <dbReference type="EMBL" id="CAH2242987.1"/>
    </source>
</evidence>
<dbReference type="EMBL" id="CAKXAJ010025709">
    <property type="protein sequence ID" value="CAH2242987.1"/>
    <property type="molecule type" value="Genomic_DNA"/>
</dbReference>
<protein>
    <submittedName>
        <fullName evidence="1">Jg13430 protein</fullName>
    </submittedName>
</protein>
<comment type="caution">
    <text evidence="1">The sequence shown here is derived from an EMBL/GenBank/DDBJ whole genome shotgun (WGS) entry which is preliminary data.</text>
</comment>
<dbReference type="OrthoDB" id="7477068at2759"/>
<name>A0A8S4S4T0_9NEOP</name>
<accession>A0A8S4S4T0</accession>
<dbReference type="AlphaFoldDB" id="A0A8S4S4T0"/>